<comment type="caution">
    <text evidence="3">The sequence shown here is derived from an EMBL/GenBank/DDBJ whole genome shotgun (WGS) entry which is preliminary data.</text>
</comment>
<dbReference type="Gene3D" id="3.30.70.100">
    <property type="match status" value="1"/>
</dbReference>
<proteinExistence type="inferred from homology"/>
<evidence type="ECO:0000313" key="4">
    <source>
        <dbReference type="Proteomes" id="UP001392437"/>
    </source>
</evidence>
<evidence type="ECO:0000256" key="1">
    <source>
        <dbReference type="ARBA" id="ARBA00005986"/>
    </source>
</evidence>
<dbReference type="GO" id="GO:0016491">
    <property type="term" value="F:oxidoreductase activity"/>
    <property type="evidence" value="ECO:0007669"/>
    <property type="project" value="InterPro"/>
</dbReference>
<dbReference type="InterPro" id="IPR009799">
    <property type="entry name" value="EthD_dom"/>
</dbReference>
<dbReference type="SUPFAM" id="SSF54909">
    <property type="entry name" value="Dimeric alpha+beta barrel"/>
    <property type="match status" value="1"/>
</dbReference>
<sequence length="139" mass="15346">MTISFLIFAYRKPGTTPEHFQTYYEETHAPLLRELAGDTFPLSHTRRYVSRTTAAAPAAADDGHNNAGHPAVVLRGEQADFEYDCCSELVFADAAALEAFKARMTTGENAARIAADEEHFLDRSRLPMVLLSATHTTTK</sequence>
<comment type="similarity">
    <text evidence="1">Belongs to the tpcK family.</text>
</comment>
<dbReference type="EMBL" id="JAQQWP010000011">
    <property type="protein sequence ID" value="KAK8096029.1"/>
    <property type="molecule type" value="Genomic_DNA"/>
</dbReference>
<gene>
    <name evidence="3" type="ORF">PG999_014051</name>
</gene>
<protein>
    <recommendedName>
        <fullName evidence="2">EthD domain-containing protein</fullName>
    </recommendedName>
</protein>
<dbReference type="InterPro" id="IPR011008">
    <property type="entry name" value="Dimeric_a/b-barrel"/>
</dbReference>
<dbReference type="AlphaFoldDB" id="A0AAW0QBT7"/>
<dbReference type="Pfam" id="PF07110">
    <property type="entry name" value="EthD"/>
    <property type="match status" value="1"/>
</dbReference>
<accession>A0AAW0QBT7</accession>
<reference evidence="3 4" key="1">
    <citation type="submission" date="2023-01" db="EMBL/GenBank/DDBJ databases">
        <title>Analysis of 21 Apiospora genomes using comparative genomics revels a genus with tremendous synthesis potential of carbohydrate active enzymes and secondary metabolites.</title>
        <authorList>
            <person name="Sorensen T."/>
        </authorList>
    </citation>
    <scope>NUCLEOTIDE SEQUENCE [LARGE SCALE GENOMIC DNA]</scope>
    <source>
        <strain evidence="3 4">CBS 117206</strain>
    </source>
</reference>
<keyword evidence="4" id="KW-1185">Reference proteome</keyword>
<organism evidence="3 4">
    <name type="scientific">Apiospora kogelbergensis</name>
    <dbReference type="NCBI Taxonomy" id="1337665"/>
    <lineage>
        <taxon>Eukaryota</taxon>
        <taxon>Fungi</taxon>
        <taxon>Dikarya</taxon>
        <taxon>Ascomycota</taxon>
        <taxon>Pezizomycotina</taxon>
        <taxon>Sordariomycetes</taxon>
        <taxon>Xylariomycetidae</taxon>
        <taxon>Amphisphaeriales</taxon>
        <taxon>Apiosporaceae</taxon>
        <taxon>Apiospora</taxon>
    </lineage>
</organism>
<evidence type="ECO:0000259" key="2">
    <source>
        <dbReference type="Pfam" id="PF07110"/>
    </source>
</evidence>
<dbReference type="Proteomes" id="UP001392437">
    <property type="component" value="Unassembled WGS sequence"/>
</dbReference>
<feature type="domain" description="EthD" evidence="2">
    <location>
        <begin position="12"/>
        <end position="124"/>
    </location>
</feature>
<name>A0AAW0QBT7_9PEZI</name>
<evidence type="ECO:0000313" key="3">
    <source>
        <dbReference type="EMBL" id="KAK8096029.1"/>
    </source>
</evidence>